<dbReference type="SMART" id="SM00320">
    <property type="entry name" value="WD40"/>
    <property type="match status" value="3"/>
</dbReference>
<dbReference type="EMBL" id="CAKXYY010000009">
    <property type="protein sequence ID" value="CAH2353219.1"/>
    <property type="molecule type" value="Genomic_DNA"/>
</dbReference>
<dbReference type="Proteomes" id="UP000837801">
    <property type="component" value="Unassembled WGS sequence"/>
</dbReference>
<feature type="compositionally biased region" description="Polar residues" evidence="5">
    <location>
        <begin position="112"/>
        <end position="125"/>
    </location>
</feature>
<evidence type="ECO:0000256" key="5">
    <source>
        <dbReference type="SAM" id="MobiDB-lite"/>
    </source>
</evidence>
<proteinExistence type="predicted"/>
<dbReference type="GO" id="GO:0005737">
    <property type="term" value="C:cytoplasm"/>
    <property type="evidence" value="ECO:0007669"/>
    <property type="project" value="UniProtKB-SubCell"/>
</dbReference>
<evidence type="ECO:0000313" key="6">
    <source>
        <dbReference type="EMBL" id="CAH2353219.1"/>
    </source>
</evidence>
<keyword evidence="3" id="KW-0853">WD repeat</keyword>
<dbReference type="InterPro" id="IPR015943">
    <property type="entry name" value="WD40/YVTN_repeat-like_dom_sf"/>
</dbReference>
<sequence length="656" mass="71962">MDRQTLLEQKRQRLQELKSRRINSQTSVAPEKNASEIDDLVERMQVIPKTMVSVGVQTDPHESVPNNEETERYSQPPKMGKITFDKGVQAVPIATDHFAEQQNIDSAKENEIQSGSKNEQNLTDDSLSEEIDFENLNSEVSKSLKTLNKLLVQESQEPNYFSVNENQPTDLGYTISNSISALIHSNTIPGIGGRAVKCMDVCQSHPELIVVSYAARNEYHTINDSNRGRDDGNGASLDRMKNSPGCAGVYNIGGKSPVLEFYLLATSSISSIKFDRGQPNKVIGGLSNGRVVIWELQNNGHSIVLLPSLVSPILSTSSNSLIRKGKGSDSIFFQNHTNPVSSIVQDSDLGTHDNNRPAITASVDGIINLWSTSILAAPKVDSLQLYKPLTVDEEQLTSGGNFTSSGPKEKLLITSMILLNHLQQQHSNSSSAAASSSANTTSSNEISEQHAFLNKTIVGCQDGNLYKLCNNKKSKQFIQSSSMLSESEHSMVTTLTELHINNGSNNNAHNQFTIIITTGIENGFKVWQVTDDSIRKVAFVHTNYTLVNALSRPQKGFQFISLGLQPSASSSTHVSPVIEIWNLQKKLMNSILTLDIPEIARESVPTTMEFSDSGDSLYVGFNDGNVLVWNVDDLLLEDTAELNPKIDDGIEKLLSK</sequence>
<comment type="subcellular location">
    <subcellularLocation>
        <location evidence="1">Cytoplasm</location>
    </subcellularLocation>
</comment>
<keyword evidence="2" id="KW-0963">Cytoplasm</keyword>
<dbReference type="PANTHER" id="PTHR12442:SF22">
    <property type="entry name" value="CYTOPLASMIC DYNEIN 1 INTERMEDIATE CHAIN-RELATED"/>
    <property type="match status" value="1"/>
</dbReference>
<accession>A0A9P0QQR2</accession>
<feature type="region of interest" description="Disordered" evidence="5">
    <location>
        <begin position="57"/>
        <end position="78"/>
    </location>
</feature>
<dbReference type="PANTHER" id="PTHR12442">
    <property type="entry name" value="DYNEIN INTERMEDIATE CHAIN"/>
    <property type="match status" value="1"/>
</dbReference>
<dbReference type="Gene3D" id="2.130.10.10">
    <property type="entry name" value="YVTN repeat-like/Quinoprotein amine dehydrogenase"/>
    <property type="match status" value="2"/>
</dbReference>
<dbReference type="InterPro" id="IPR050687">
    <property type="entry name" value="Dynein_IC"/>
</dbReference>
<dbReference type="GO" id="GO:0045504">
    <property type="term" value="F:dynein heavy chain binding"/>
    <property type="evidence" value="ECO:0007669"/>
    <property type="project" value="TreeGrafter"/>
</dbReference>
<evidence type="ECO:0000256" key="1">
    <source>
        <dbReference type="ARBA" id="ARBA00004496"/>
    </source>
</evidence>
<evidence type="ECO:0000256" key="3">
    <source>
        <dbReference type="ARBA" id="ARBA00022574"/>
    </source>
</evidence>
<feature type="region of interest" description="Disordered" evidence="5">
    <location>
        <begin position="106"/>
        <end position="126"/>
    </location>
</feature>
<keyword evidence="7" id="KW-1185">Reference proteome</keyword>
<name>A0A9P0QQR2_9ASCO</name>
<protein>
    <recommendedName>
        <fullName evidence="8">Dynein intermediate chain</fullName>
    </recommendedName>
</protein>
<dbReference type="GO" id="GO:0005868">
    <property type="term" value="C:cytoplasmic dynein complex"/>
    <property type="evidence" value="ECO:0007669"/>
    <property type="project" value="TreeGrafter"/>
</dbReference>
<dbReference type="InterPro" id="IPR036322">
    <property type="entry name" value="WD40_repeat_dom_sf"/>
</dbReference>
<comment type="caution">
    <text evidence="6">The sequence shown here is derived from an EMBL/GenBank/DDBJ whole genome shotgun (WGS) entry which is preliminary data.</text>
</comment>
<evidence type="ECO:0000256" key="2">
    <source>
        <dbReference type="ARBA" id="ARBA00022490"/>
    </source>
</evidence>
<dbReference type="AlphaFoldDB" id="A0A9P0QQR2"/>
<gene>
    <name evidence="6" type="ORF">CLIB1423_09S05468</name>
</gene>
<reference evidence="6" key="1">
    <citation type="submission" date="2022-03" db="EMBL/GenBank/DDBJ databases">
        <authorList>
            <person name="Legras J.-L."/>
            <person name="Devillers H."/>
            <person name="Grondin C."/>
        </authorList>
    </citation>
    <scope>NUCLEOTIDE SEQUENCE</scope>
    <source>
        <strain evidence="6">CLIB 1423</strain>
    </source>
</reference>
<keyword evidence="4" id="KW-0677">Repeat</keyword>
<evidence type="ECO:0000256" key="4">
    <source>
        <dbReference type="ARBA" id="ARBA00022737"/>
    </source>
</evidence>
<evidence type="ECO:0000313" key="7">
    <source>
        <dbReference type="Proteomes" id="UP000837801"/>
    </source>
</evidence>
<dbReference type="GO" id="GO:0010970">
    <property type="term" value="P:transport along microtubule"/>
    <property type="evidence" value="ECO:0007669"/>
    <property type="project" value="TreeGrafter"/>
</dbReference>
<dbReference type="InterPro" id="IPR001680">
    <property type="entry name" value="WD40_rpt"/>
</dbReference>
<organism evidence="6 7">
    <name type="scientific">[Candida] railenensis</name>
    <dbReference type="NCBI Taxonomy" id="45579"/>
    <lineage>
        <taxon>Eukaryota</taxon>
        <taxon>Fungi</taxon>
        <taxon>Dikarya</taxon>
        <taxon>Ascomycota</taxon>
        <taxon>Saccharomycotina</taxon>
        <taxon>Pichiomycetes</taxon>
        <taxon>Debaryomycetaceae</taxon>
        <taxon>Kurtzmaniella</taxon>
    </lineage>
</organism>
<dbReference type="OrthoDB" id="366230at2759"/>
<dbReference type="SUPFAM" id="SSF50978">
    <property type="entry name" value="WD40 repeat-like"/>
    <property type="match status" value="1"/>
</dbReference>
<evidence type="ECO:0008006" key="8">
    <source>
        <dbReference type="Google" id="ProtNLM"/>
    </source>
</evidence>
<dbReference type="GO" id="GO:0045503">
    <property type="term" value="F:dynein light chain binding"/>
    <property type="evidence" value="ECO:0007669"/>
    <property type="project" value="TreeGrafter"/>
</dbReference>